<dbReference type="PANTHER" id="PTHR33362">
    <property type="entry name" value="SIALIC ACID TRAP TRANSPORTER PERMEASE PROTEIN SIAT-RELATED"/>
    <property type="match status" value="1"/>
</dbReference>
<comment type="subcellular location">
    <subcellularLocation>
        <location evidence="1 7">Cell inner membrane</location>
        <topology evidence="1 7">Multi-pass membrane protein</topology>
    </subcellularLocation>
</comment>
<feature type="transmembrane region" description="Helical" evidence="7">
    <location>
        <begin position="133"/>
        <end position="161"/>
    </location>
</feature>
<feature type="transmembrane region" description="Helical" evidence="7">
    <location>
        <begin position="238"/>
        <end position="257"/>
    </location>
</feature>
<dbReference type="AlphaFoldDB" id="A0A1Y6BDN2"/>
<dbReference type="STRING" id="560819.SAMN05428998_10343"/>
<evidence type="ECO:0000256" key="1">
    <source>
        <dbReference type="ARBA" id="ARBA00004429"/>
    </source>
</evidence>
<dbReference type="Proteomes" id="UP000192917">
    <property type="component" value="Unassembled WGS sequence"/>
</dbReference>
<evidence type="ECO:0000313" key="9">
    <source>
        <dbReference type="EMBL" id="SMF02312.1"/>
    </source>
</evidence>
<dbReference type="PIRSF" id="PIRSF006066">
    <property type="entry name" value="HI0050"/>
    <property type="match status" value="1"/>
</dbReference>
<evidence type="ECO:0000256" key="5">
    <source>
        <dbReference type="ARBA" id="ARBA00022989"/>
    </source>
</evidence>
<dbReference type="GO" id="GO:0022857">
    <property type="term" value="F:transmembrane transporter activity"/>
    <property type="evidence" value="ECO:0007669"/>
    <property type="project" value="UniProtKB-UniRule"/>
</dbReference>
<comment type="subunit">
    <text evidence="7">The complex comprises the extracytoplasmic solute receptor protein and the two transmembrane proteins.</text>
</comment>
<evidence type="ECO:0000259" key="8">
    <source>
        <dbReference type="Pfam" id="PF06808"/>
    </source>
</evidence>
<protein>
    <recommendedName>
        <fullName evidence="7">TRAP transporter large permease protein</fullName>
    </recommendedName>
</protein>
<organism evidence="9 10">
    <name type="scientific">Tistlia consotensis USBA 355</name>
    <dbReference type="NCBI Taxonomy" id="560819"/>
    <lineage>
        <taxon>Bacteria</taxon>
        <taxon>Pseudomonadati</taxon>
        <taxon>Pseudomonadota</taxon>
        <taxon>Alphaproteobacteria</taxon>
        <taxon>Rhodospirillales</taxon>
        <taxon>Rhodovibrionaceae</taxon>
        <taxon>Tistlia</taxon>
    </lineage>
</organism>
<keyword evidence="3 7" id="KW-0997">Cell inner membrane</keyword>
<feature type="transmembrane region" description="Helical" evidence="7">
    <location>
        <begin position="6"/>
        <end position="32"/>
    </location>
</feature>
<dbReference type="PANTHER" id="PTHR33362:SF3">
    <property type="entry name" value="SIALIC ACID TRAP TRANSPORTER PERMEASE PROTEIN SIAT"/>
    <property type="match status" value="1"/>
</dbReference>
<evidence type="ECO:0000256" key="4">
    <source>
        <dbReference type="ARBA" id="ARBA00022692"/>
    </source>
</evidence>
<dbReference type="GO" id="GO:0005886">
    <property type="term" value="C:plasma membrane"/>
    <property type="evidence" value="ECO:0007669"/>
    <property type="project" value="UniProtKB-SubCell"/>
</dbReference>
<sequence>MSAGALGLLVGLLLLGLPIAFSIILACGLAVAERGLPAMLIAQRLFTGLDSFPIMAVPLFILAGELMNESGITRRIIDLADAFVGHLRTGLCQVGILSSVIFAGISGSAVADASALGRVFIPAMEEEGYPRAFSGALIAAASVIGPIIPPSIPMIIFALIIQESIASLFLAGVVPGLLLGLGIALTGYLRIRRLAPEPKPRRSARELLAALRQGIIPMLMPVIILATILSGVVTPTEAAAVAVLYALLIGFFVLRTLKLASLLRIFASSMLLASIILIVMASASLVNWLLTTDQVPQQFAAFVLGTVKDPVAFLLLTNVLLLVVGCFIEGLAAMIVLVPILFPVAQALHVDPVHFGTVVVLNLMIGLITPPMGLCLFVADGVAKVGLAAIVRQIWPFLLAELAVLLAVTLVPGLALGLPRLLGY</sequence>
<evidence type="ECO:0000313" key="10">
    <source>
        <dbReference type="Proteomes" id="UP000192917"/>
    </source>
</evidence>
<keyword evidence="7" id="KW-0813">Transport</keyword>
<evidence type="ECO:0000256" key="3">
    <source>
        <dbReference type="ARBA" id="ARBA00022519"/>
    </source>
</evidence>
<evidence type="ECO:0000256" key="7">
    <source>
        <dbReference type="RuleBase" id="RU369079"/>
    </source>
</evidence>
<dbReference type="InterPro" id="IPR010656">
    <property type="entry name" value="DctM"/>
</dbReference>
<proteinExistence type="inferred from homology"/>
<gene>
    <name evidence="9" type="ORF">SAMN05428998_10343</name>
</gene>
<evidence type="ECO:0000256" key="6">
    <source>
        <dbReference type="ARBA" id="ARBA00023136"/>
    </source>
</evidence>
<dbReference type="Pfam" id="PF06808">
    <property type="entry name" value="DctM"/>
    <property type="match status" value="1"/>
</dbReference>
<keyword evidence="4 7" id="KW-0812">Transmembrane</keyword>
<comment type="similarity">
    <text evidence="7">Belongs to the TRAP transporter large permease family.</text>
</comment>
<feature type="transmembrane region" description="Helical" evidence="7">
    <location>
        <begin position="394"/>
        <end position="418"/>
    </location>
</feature>
<keyword evidence="2" id="KW-1003">Cell membrane</keyword>
<feature type="transmembrane region" description="Helical" evidence="7">
    <location>
        <begin position="269"/>
        <end position="291"/>
    </location>
</feature>
<keyword evidence="6 7" id="KW-0472">Membrane</keyword>
<feature type="domain" description="TRAP C4-dicarboxylate transport system permease DctM subunit" evidence="8">
    <location>
        <begin position="6"/>
        <end position="414"/>
    </location>
</feature>
<evidence type="ECO:0000256" key="2">
    <source>
        <dbReference type="ARBA" id="ARBA00022475"/>
    </source>
</evidence>
<dbReference type="EMBL" id="FWZX01000003">
    <property type="protein sequence ID" value="SMF02312.1"/>
    <property type="molecule type" value="Genomic_DNA"/>
</dbReference>
<feature type="transmembrane region" description="Helical" evidence="7">
    <location>
        <begin position="96"/>
        <end position="121"/>
    </location>
</feature>
<reference evidence="9 10" key="1">
    <citation type="submission" date="2017-04" db="EMBL/GenBank/DDBJ databases">
        <authorList>
            <person name="Afonso C.L."/>
            <person name="Miller P.J."/>
            <person name="Scott M.A."/>
            <person name="Spackman E."/>
            <person name="Goraichik I."/>
            <person name="Dimitrov K.M."/>
            <person name="Suarez D.L."/>
            <person name="Swayne D.E."/>
        </authorList>
    </citation>
    <scope>NUCLEOTIDE SEQUENCE [LARGE SCALE GENOMIC DNA]</scope>
    <source>
        <strain evidence="9 10">USBA 355</strain>
    </source>
</reference>
<accession>A0A1Y6BDN2</accession>
<dbReference type="InterPro" id="IPR004681">
    <property type="entry name" value="TRAP_DctM"/>
</dbReference>
<dbReference type="NCBIfam" id="TIGR00786">
    <property type="entry name" value="dctM"/>
    <property type="match status" value="1"/>
</dbReference>
<comment type="function">
    <text evidence="7">Part of the tripartite ATP-independent periplasmic (TRAP) transport system.</text>
</comment>
<feature type="transmembrane region" description="Helical" evidence="7">
    <location>
        <begin position="167"/>
        <end position="189"/>
    </location>
</feature>
<feature type="transmembrane region" description="Helical" evidence="7">
    <location>
        <begin position="354"/>
        <end position="379"/>
    </location>
</feature>
<keyword evidence="10" id="KW-1185">Reference proteome</keyword>
<feature type="transmembrane region" description="Helical" evidence="7">
    <location>
        <begin position="311"/>
        <end position="342"/>
    </location>
</feature>
<feature type="transmembrane region" description="Helical" evidence="7">
    <location>
        <begin position="44"/>
        <end position="63"/>
    </location>
</feature>
<name>A0A1Y6BDN2_9PROT</name>
<dbReference type="RefSeq" id="WP_235017044.1">
    <property type="nucleotide sequence ID" value="NZ_FWZX01000003.1"/>
</dbReference>
<feature type="transmembrane region" description="Helical" evidence="7">
    <location>
        <begin position="210"/>
        <end position="232"/>
    </location>
</feature>
<keyword evidence="5 7" id="KW-1133">Transmembrane helix</keyword>